<reference evidence="1 2" key="1">
    <citation type="submission" date="2015-11" db="EMBL/GenBank/DDBJ databases">
        <title>Long Read and Single Molecule DNA Sequencing Simplifies Genome Assembly and TAL Effector Gene Analysis of Xanthomonas translucens.</title>
        <authorList>
            <person name="Peng Z."/>
            <person name="Hu Y."/>
            <person name="Xie J."/>
            <person name="Potnis N."/>
            <person name="Akhunova A."/>
            <person name="Jones J."/>
            <person name="Liu Z."/>
            <person name="White F."/>
            <person name="Liu S."/>
        </authorList>
    </citation>
    <scope>NUCLEOTIDE SEQUENCE [LARGE SCALE GENOMIC DNA]</scope>
    <source>
        <strain evidence="1 2">B1</strain>
    </source>
</reference>
<dbReference type="RefSeq" id="WP_060747601.1">
    <property type="nucleotide sequence ID" value="NZ_LNTA01000001.1"/>
</dbReference>
<evidence type="ECO:0000313" key="2">
    <source>
        <dbReference type="Proteomes" id="UP000055854"/>
    </source>
</evidence>
<comment type="caution">
    <text evidence="1">The sequence shown here is derived from an EMBL/GenBank/DDBJ whole genome shotgun (WGS) entry which is preliminary data.</text>
</comment>
<dbReference type="Proteomes" id="UP000055854">
    <property type="component" value="Unassembled WGS sequence"/>
</dbReference>
<evidence type="ECO:0000313" key="1">
    <source>
        <dbReference type="EMBL" id="KWV17129.1"/>
    </source>
</evidence>
<gene>
    <name evidence="1" type="ORF">ATB53_00160</name>
</gene>
<protein>
    <submittedName>
        <fullName evidence="1">Uncharacterized protein</fullName>
    </submittedName>
</protein>
<proteinExistence type="predicted"/>
<dbReference type="EMBL" id="LNTA01000001">
    <property type="protein sequence ID" value="KWV17129.1"/>
    <property type="molecule type" value="Genomic_DNA"/>
</dbReference>
<dbReference type="AlphaFoldDB" id="A0A109HRP2"/>
<accession>A0A109HRP2</accession>
<organism evidence="1 2">
    <name type="scientific">Xanthomonas campestris pv. translucens</name>
    <dbReference type="NCBI Taxonomy" id="343"/>
    <lineage>
        <taxon>Bacteria</taxon>
        <taxon>Pseudomonadati</taxon>
        <taxon>Pseudomonadota</taxon>
        <taxon>Gammaproteobacteria</taxon>
        <taxon>Lysobacterales</taxon>
        <taxon>Lysobacteraceae</taxon>
        <taxon>Xanthomonas</taxon>
        <taxon>Xanthomonas translucens group</taxon>
    </lineage>
</organism>
<dbReference type="OrthoDB" id="564699at2"/>
<sequence length="168" mass="17286">MARQLIDTTTNHGTYIGDPALTAFSKINDNFGENYAALALLKSASRADLLGTVSQSGGAATGAVMERGSNGNGSYWRFANGMQVCVRGIGPFNLATGAVYNSGALTFPAAFSGSPQVALHINCSFPYYVTGNFEGGVTATSAAASIRNGYTAAINGIYAGYIAVGGWF</sequence>
<name>A0A109HRP2_XANCT</name>